<name>A0A8S3XAK9_PARAO</name>
<keyword evidence="3" id="KW-1185">Reference proteome</keyword>
<dbReference type="Proteomes" id="UP000691718">
    <property type="component" value="Unassembled WGS sequence"/>
</dbReference>
<dbReference type="OrthoDB" id="6747067at2759"/>
<gene>
    <name evidence="2" type="ORF">PAPOLLO_LOCUS15526</name>
</gene>
<protein>
    <submittedName>
        <fullName evidence="2">(apollo) hypothetical protein</fullName>
    </submittedName>
</protein>
<evidence type="ECO:0000313" key="2">
    <source>
        <dbReference type="EMBL" id="CAG5011106.1"/>
    </source>
</evidence>
<sequence>MELASEAEIEEKYCNTQEYGYESSEEQETRKAEEGNISIGTQEVRKPVEESQDLPIAAETVCDNNKRNKTQENFSKYLLDDLRISDSSDDGDFGSSSSDDYICVTDESSSSSDNERTSAKKKRTATSSVRYTSNITVPETPPSPMSTSENPVPGCFFWERNDTCSKCDRINMKLKYASVDQAANLKTLKEHQEAFKAAYGEKKADKQLAQSSEVVAVITFDLQQCLPTPKTNTANEKFLWLNVRSVLYNEESISCFSYKKEFKDVEYMTMDCSKRGKTYDNIFTIIMVPKAYHSKLPISTDKKKDVLNLLCFIHESAHEFYRSLSFKNDVKDSPAHNDNDSDGE</sequence>
<evidence type="ECO:0000313" key="3">
    <source>
        <dbReference type="Proteomes" id="UP000691718"/>
    </source>
</evidence>
<evidence type="ECO:0000256" key="1">
    <source>
        <dbReference type="SAM" id="MobiDB-lite"/>
    </source>
</evidence>
<dbReference type="EMBL" id="CAJQZP010001037">
    <property type="protein sequence ID" value="CAG5011106.1"/>
    <property type="molecule type" value="Genomic_DNA"/>
</dbReference>
<organism evidence="2 3">
    <name type="scientific">Parnassius apollo</name>
    <name type="common">Apollo butterfly</name>
    <name type="synonym">Papilio apollo</name>
    <dbReference type="NCBI Taxonomy" id="110799"/>
    <lineage>
        <taxon>Eukaryota</taxon>
        <taxon>Metazoa</taxon>
        <taxon>Ecdysozoa</taxon>
        <taxon>Arthropoda</taxon>
        <taxon>Hexapoda</taxon>
        <taxon>Insecta</taxon>
        <taxon>Pterygota</taxon>
        <taxon>Neoptera</taxon>
        <taxon>Endopterygota</taxon>
        <taxon>Lepidoptera</taxon>
        <taxon>Glossata</taxon>
        <taxon>Ditrysia</taxon>
        <taxon>Papilionoidea</taxon>
        <taxon>Papilionidae</taxon>
        <taxon>Parnassiinae</taxon>
        <taxon>Parnassini</taxon>
        <taxon>Parnassius</taxon>
        <taxon>Parnassius</taxon>
    </lineage>
</organism>
<proteinExistence type="predicted"/>
<feature type="region of interest" description="Disordered" evidence="1">
    <location>
        <begin position="85"/>
        <end position="127"/>
    </location>
</feature>
<comment type="caution">
    <text evidence="2">The sequence shown here is derived from an EMBL/GenBank/DDBJ whole genome shotgun (WGS) entry which is preliminary data.</text>
</comment>
<dbReference type="AlphaFoldDB" id="A0A8S3XAK9"/>
<accession>A0A8S3XAK9</accession>
<feature type="region of interest" description="Disordered" evidence="1">
    <location>
        <begin position="1"/>
        <end position="53"/>
    </location>
</feature>
<reference evidence="2" key="1">
    <citation type="submission" date="2021-04" db="EMBL/GenBank/DDBJ databases">
        <authorList>
            <person name="Tunstrom K."/>
        </authorList>
    </citation>
    <scope>NUCLEOTIDE SEQUENCE</scope>
</reference>